<dbReference type="PANTHER" id="PTHR12993:SF26">
    <property type="entry name" value="1D-MYO-INOSITOL 2-ACETAMIDO-2-DEOXY-ALPHA-D-GLUCOPYRANOSIDE DEACETYLASE"/>
    <property type="match status" value="1"/>
</dbReference>
<dbReference type="RefSeq" id="WP_167933817.1">
    <property type="nucleotide sequence ID" value="NZ_JAAVJB010000099.1"/>
</dbReference>
<name>A0ABX1APG1_9ACTN</name>
<keyword evidence="3 4" id="KW-0862">Zinc</keyword>
<dbReference type="SUPFAM" id="SSF102588">
    <property type="entry name" value="LmbE-like"/>
    <property type="match status" value="1"/>
</dbReference>
<accession>A0ABX1APG1</accession>
<keyword evidence="1 4" id="KW-0479">Metal-binding</keyword>
<dbReference type="NCBIfam" id="TIGR03445">
    <property type="entry name" value="mycothiol_MshB"/>
    <property type="match status" value="1"/>
</dbReference>
<organism evidence="6 7">
    <name type="scientific">Streptomyces spiramenti</name>
    <dbReference type="NCBI Taxonomy" id="2720606"/>
    <lineage>
        <taxon>Bacteria</taxon>
        <taxon>Bacillati</taxon>
        <taxon>Actinomycetota</taxon>
        <taxon>Actinomycetes</taxon>
        <taxon>Kitasatosporales</taxon>
        <taxon>Streptomycetaceae</taxon>
        <taxon>Streptomyces</taxon>
    </lineage>
</organism>
<evidence type="ECO:0000256" key="2">
    <source>
        <dbReference type="ARBA" id="ARBA00022801"/>
    </source>
</evidence>
<dbReference type="InterPro" id="IPR003737">
    <property type="entry name" value="GlcNAc_PI_deacetylase-related"/>
</dbReference>
<feature type="region of interest" description="Disordered" evidence="5">
    <location>
        <begin position="313"/>
        <end position="340"/>
    </location>
</feature>
<dbReference type="PANTHER" id="PTHR12993">
    <property type="entry name" value="N-ACETYLGLUCOSAMINYL-PHOSPHATIDYLINOSITOL DE-N-ACETYLASE-RELATED"/>
    <property type="match status" value="1"/>
</dbReference>
<comment type="function">
    <text evidence="4">Catalyzes the deacetylation of 1D-myo-inositol 2-acetamido-2-deoxy-alpha-D-glucopyranoside (GlcNAc-Ins) in the mycothiol biosynthesis pathway.</text>
</comment>
<dbReference type="Proteomes" id="UP000746503">
    <property type="component" value="Unassembled WGS sequence"/>
</dbReference>
<dbReference type="InterPro" id="IPR024078">
    <property type="entry name" value="LmbE-like_dom_sf"/>
</dbReference>
<feature type="binding site" evidence="4">
    <location>
        <position position="150"/>
    </location>
    <ligand>
        <name>Zn(2+)</name>
        <dbReference type="ChEBI" id="CHEBI:29105"/>
    </ligand>
</feature>
<gene>
    <name evidence="4 6" type="primary">mshB</name>
    <name evidence="6" type="ORF">HCJ92_13505</name>
</gene>
<dbReference type="HAMAP" id="MF_01696">
    <property type="entry name" value="MshB"/>
    <property type="match status" value="1"/>
</dbReference>
<dbReference type="Pfam" id="PF02585">
    <property type="entry name" value="PIG-L"/>
    <property type="match status" value="1"/>
</dbReference>
<proteinExistence type="inferred from homology"/>
<evidence type="ECO:0000256" key="1">
    <source>
        <dbReference type="ARBA" id="ARBA00022723"/>
    </source>
</evidence>
<dbReference type="InterPro" id="IPR017810">
    <property type="entry name" value="Mycothiol_biosynthesis_MshB"/>
</dbReference>
<comment type="cofactor">
    <cofactor evidence="4">
        <name>Zn(2+)</name>
        <dbReference type="ChEBI" id="CHEBI:29105"/>
    </cofactor>
    <text evidence="4">Binds 1 zinc ion per subunit.</text>
</comment>
<comment type="caution">
    <text evidence="6">The sequence shown here is derived from an EMBL/GenBank/DDBJ whole genome shotgun (WGS) entry which is preliminary data.</text>
</comment>
<dbReference type="EMBL" id="JAAVJB010000099">
    <property type="protein sequence ID" value="NJP67288.1"/>
    <property type="molecule type" value="Genomic_DNA"/>
</dbReference>
<evidence type="ECO:0000313" key="6">
    <source>
        <dbReference type="EMBL" id="NJP67288.1"/>
    </source>
</evidence>
<feature type="binding site" evidence="4">
    <location>
        <position position="14"/>
    </location>
    <ligand>
        <name>Zn(2+)</name>
        <dbReference type="ChEBI" id="CHEBI:29105"/>
    </ligand>
</feature>
<protein>
    <recommendedName>
        <fullName evidence="4">1D-myo-inositol 2-acetamido-2-deoxy-alpha-D-glucopyranoside deacetylase</fullName>
        <shortName evidence="4">GlcNAc-Ins deacetylase</shortName>
        <ecNumber evidence="4">3.5.1.103</ecNumber>
    </recommendedName>
    <alternativeName>
        <fullName evidence="4">N-acetyl-1-D-myo-inositol-2-amino-2-deoxy-alpha-D-glucopyranoside deacetylase</fullName>
    </alternativeName>
</protein>
<keyword evidence="2 4" id="KW-0378">Hydrolase</keyword>
<evidence type="ECO:0000313" key="7">
    <source>
        <dbReference type="Proteomes" id="UP000746503"/>
    </source>
</evidence>
<dbReference type="Gene3D" id="3.40.50.10320">
    <property type="entry name" value="LmbE-like"/>
    <property type="match status" value="1"/>
</dbReference>
<feature type="binding site" evidence="4">
    <location>
        <position position="17"/>
    </location>
    <ligand>
        <name>Zn(2+)</name>
        <dbReference type="ChEBI" id="CHEBI:29105"/>
    </ligand>
</feature>
<reference evidence="6 7" key="1">
    <citation type="submission" date="2020-03" db="EMBL/GenBank/DDBJ databases">
        <title>Draft genome of Streptomyces sp. ventii, isolated from the Axial Seamount in the Pacific Ocean, and resequencing of the two type strains Streptomyces lonarensis strain NCL 716 and Streptomyces bohaiensis strain 11A07.</title>
        <authorList>
            <person name="Loughran R.M."/>
            <person name="Pfannmuller K.M."/>
            <person name="Wasson B.J."/>
            <person name="Deadmond M.C."/>
            <person name="Paddock B.E."/>
            <person name="Koyack M.J."/>
            <person name="Gallegos D.A."/>
            <person name="Mitchell E.A."/>
            <person name="Ushijima B."/>
            <person name="Saw J.H."/>
            <person name="Mcphail K.L."/>
            <person name="Videau P."/>
        </authorList>
    </citation>
    <scope>NUCLEOTIDE SEQUENCE [LARGE SCALE GENOMIC DNA]</scope>
    <source>
        <strain evidence="7">5675061</strain>
    </source>
</reference>
<dbReference type="EC" id="3.5.1.103" evidence="4"/>
<keyword evidence="7" id="KW-1185">Reference proteome</keyword>
<comment type="catalytic activity">
    <reaction evidence="4">
        <text>1D-myo-inositol 2-acetamido-2-deoxy-alpha-D-glucopyranoside + H2O = 1D-myo-inositol 2-amino-2-deoxy-alpha-D-glucopyranoside + acetate</text>
        <dbReference type="Rhea" id="RHEA:26180"/>
        <dbReference type="ChEBI" id="CHEBI:15377"/>
        <dbReference type="ChEBI" id="CHEBI:30089"/>
        <dbReference type="ChEBI" id="CHEBI:52442"/>
        <dbReference type="ChEBI" id="CHEBI:58886"/>
        <dbReference type="EC" id="3.5.1.103"/>
    </reaction>
</comment>
<sequence length="340" mass="35149">MSDGPPGVLLVHAHPDDESINNGVTMAACVELGVPVTLVTCTRGEEGEVIPAPLAALTSEREDRLGAHRVAELAEAMAELGVSDHRFLTVGGETPRDSGMMGLPHNERPGAFWGTDLDRAAVELAAVIRETRPGTVITYDPDGGYGHPDHIQAHRVATRAVELAAAEGPPGARAGVPAAAAPAAPHRVARVLWNSVPRTAAESALARLRESGPRGDAGTAGPGGGPAVEVASLADIPGVVDDTAIDWRVVGSDRQVSAKAAAMRAHRTQVTVVPSRSAAPETEFVLSNFLLQPLWSTEWYRLAAGEPFGAVDAGPFLPPGGDTVGDSGVTEAPRPGPVRP</sequence>
<evidence type="ECO:0000256" key="5">
    <source>
        <dbReference type="SAM" id="MobiDB-lite"/>
    </source>
</evidence>
<evidence type="ECO:0000256" key="4">
    <source>
        <dbReference type="HAMAP-Rule" id="MF_01696"/>
    </source>
</evidence>
<evidence type="ECO:0000256" key="3">
    <source>
        <dbReference type="ARBA" id="ARBA00022833"/>
    </source>
</evidence>
<comment type="similarity">
    <text evidence="4">Belongs to the MshB deacetylase family.</text>
</comment>
<dbReference type="GO" id="GO:0035595">
    <property type="term" value="F:N-acetylglucosaminylinositol deacetylase activity"/>
    <property type="evidence" value="ECO:0007669"/>
    <property type="project" value="UniProtKB-EC"/>
</dbReference>